<dbReference type="GO" id="GO:0006508">
    <property type="term" value="P:proteolysis"/>
    <property type="evidence" value="ECO:0007669"/>
    <property type="project" value="UniProtKB-KW"/>
</dbReference>
<evidence type="ECO:0000256" key="11">
    <source>
        <dbReference type="RuleBase" id="RU004181"/>
    </source>
</evidence>
<dbReference type="Proteomes" id="UP000187425">
    <property type="component" value="Unassembled WGS sequence"/>
</dbReference>
<dbReference type="GO" id="GO:0005886">
    <property type="term" value="C:plasma membrane"/>
    <property type="evidence" value="ECO:0007669"/>
    <property type="project" value="UniProtKB-SubCell"/>
</dbReference>
<dbReference type="GO" id="GO:0004190">
    <property type="term" value="F:aspartic-type endopeptidase activity"/>
    <property type="evidence" value="ECO:0007669"/>
    <property type="project" value="UniProtKB-UniRule"/>
</dbReference>
<evidence type="ECO:0000256" key="4">
    <source>
        <dbReference type="ARBA" id="ARBA00022692"/>
    </source>
</evidence>
<dbReference type="NCBIfam" id="TIGR00077">
    <property type="entry name" value="lspA"/>
    <property type="match status" value="1"/>
</dbReference>
<dbReference type="PANTHER" id="PTHR33695">
    <property type="entry name" value="LIPOPROTEIN SIGNAL PEPTIDASE"/>
    <property type="match status" value="1"/>
</dbReference>
<comment type="catalytic activity">
    <reaction evidence="9 10">
        <text>Release of signal peptides from bacterial membrane prolipoproteins. Hydrolyzes -Xaa-Yaa-Zaa-|-(S,diacylglyceryl)Cys-, in which Xaa is hydrophobic (preferably Leu), and Yaa (Ala or Ser) and Zaa (Gly or Ala) have small, neutral side chains.</text>
        <dbReference type="EC" id="3.4.23.36"/>
    </reaction>
</comment>
<keyword evidence="7 9" id="KW-1133">Transmembrane helix</keyword>
<feature type="transmembrane region" description="Helical" evidence="9">
    <location>
        <begin position="54"/>
        <end position="73"/>
    </location>
</feature>
<comment type="caution">
    <text evidence="9">Lacks conserved residue(s) required for the propagation of feature annotation.</text>
</comment>
<dbReference type="OrthoDB" id="9810259at2"/>
<evidence type="ECO:0000256" key="6">
    <source>
        <dbReference type="ARBA" id="ARBA00022801"/>
    </source>
</evidence>
<comment type="caution">
    <text evidence="12">The sequence shown here is derived from an EMBL/GenBank/DDBJ whole genome shotgun (WGS) entry which is preliminary data.</text>
</comment>
<reference evidence="12 13" key="1">
    <citation type="submission" date="2016-11" db="EMBL/GenBank/DDBJ databases">
        <title>Paenibacillus species isolates.</title>
        <authorList>
            <person name="Beno S.M."/>
        </authorList>
    </citation>
    <scope>NUCLEOTIDE SEQUENCE [LARGE SCALE GENOMIC DNA]</scope>
    <source>
        <strain evidence="12 13">FSL H7-0443</strain>
    </source>
</reference>
<sequence length="151" mass="17191">MWFCMIAMVVILIDQVSKIWIRMNLDIGDSLFFGRWEITHYENSGMAFSLFQGYAWLFGVIAILFVIGVFYYRSMGAWKGRLADMIAGFLVGGAVGNGIDRLVFGQVTDFIMSRSGRGILNLADYAINIGMIMLVLNMAVRFVKKRFWHAH</sequence>
<dbReference type="EMBL" id="MPTW01000004">
    <property type="protein sequence ID" value="OME71373.1"/>
    <property type="molecule type" value="Genomic_DNA"/>
</dbReference>
<evidence type="ECO:0000256" key="7">
    <source>
        <dbReference type="ARBA" id="ARBA00022989"/>
    </source>
</evidence>
<evidence type="ECO:0000256" key="10">
    <source>
        <dbReference type="RuleBase" id="RU000594"/>
    </source>
</evidence>
<evidence type="ECO:0000256" key="5">
    <source>
        <dbReference type="ARBA" id="ARBA00022750"/>
    </source>
</evidence>
<feature type="transmembrane region" description="Helical" evidence="9">
    <location>
        <begin position="85"/>
        <end position="105"/>
    </location>
</feature>
<evidence type="ECO:0000313" key="13">
    <source>
        <dbReference type="Proteomes" id="UP000187425"/>
    </source>
</evidence>
<dbReference type="EC" id="3.4.23.36" evidence="9"/>
<feature type="transmembrane region" description="Helical" evidence="9">
    <location>
        <begin position="125"/>
        <end position="143"/>
    </location>
</feature>
<dbReference type="UniPathway" id="UPA00665"/>
<dbReference type="AlphaFoldDB" id="A0A1R0ZJF6"/>
<keyword evidence="8 9" id="KW-0472">Membrane</keyword>
<organism evidence="12 13">
    <name type="scientific">Paenibacillus odorifer</name>
    <dbReference type="NCBI Taxonomy" id="189426"/>
    <lineage>
        <taxon>Bacteria</taxon>
        <taxon>Bacillati</taxon>
        <taxon>Bacillota</taxon>
        <taxon>Bacilli</taxon>
        <taxon>Bacillales</taxon>
        <taxon>Paenibacillaceae</taxon>
        <taxon>Paenibacillus</taxon>
    </lineage>
</organism>
<comment type="similarity">
    <text evidence="1 9 11">Belongs to the peptidase A8 family.</text>
</comment>
<keyword evidence="4 9" id="KW-0812">Transmembrane</keyword>
<dbReference type="PANTHER" id="PTHR33695:SF1">
    <property type="entry name" value="LIPOPROTEIN SIGNAL PEPTIDASE"/>
    <property type="match status" value="1"/>
</dbReference>
<evidence type="ECO:0000256" key="3">
    <source>
        <dbReference type="ARBA" id="ARBA00022670"/>
    </source>
</evidence>
<name>A0A1R0ZJF6_9BACL</name>
<dbReference type="Pfam" id="PF01252">
    <property type="entry name" value="Peptidase_A8"/>
    <property type="match status" value="1"/>
</dbReference>
<feature type="active site" evidence="9">
    <location>
        <position position="109"/>
    </location>
</feature>
<gene>
    <name evidence="9" type="primary">lspA</name>
    <name evidence="12" type="ORF">BSK65_09980</name>
</gene>
<dbReference type="PROSITE" id="PS00855">
    <property type="entry name" value="SPASE_II"/>
    <property type="match status" value="1"/>
</dbReference>
<comment type="subcellular location">
    <subcellularLocation>
        <location evidence="9">Cell membrane</location>
        <topology evidence="9">Multi-pass membrane protein</topology>
    </subcellularLocation>
</comment>
<evidence type="ECO:0000313" key="12">
    <source>
        <dbReference type="EMBL" id="OME71373.1"/>
    </source>
</evidence>
<keyword evidence="3 9" id="KW-0645">Protease</keyword>
<feature type="active site" evidence="9">
    <location>
        <position position="124"/>
    </location>
</feature>
<evidence type="ECO:0000256" key="1">
    <source>
        <dbReference type="ARBA" id="ARBA00006139"/>
    </source>
</evidence>
<dbReference type="PRINTS" id="PR00781">
    <property type="entry name" value="LIPOSIGPTASE"/>
</dbReference>
<dbReference type="InterPro" id="IPR001872">
    <property type="entry name" value="Peptidase_A8"/>
</dbReference>
<keyword evidence="5 9" id="KW-0064">Aspartyl protease</keyword>
<protein>
    <recommendedName>
        <fullName evidence="9">Lipoprotein signal peptidase</fullName>
        <ecNumber evidence="9">3.4.23.36</ecNumber>
    </recommendedName>
    <alternativeName>
        <fullName evidence="9">Prolipoprotein signal peptidase</fullName>
    </alternativeName>
    <alternativeName>
        <fullName evidence="9">Signal peptidase II</fullName>
        <shortName evidence="9">SPase II</shortName>
    </alternativeName>
</protein>
<comment type="pathway">
    <text evidence="9">Protein modification; lipoprotein biosynthesis (signal peptide cleavage).</text>
</comment>
<keyword evidence="2 9" id="KW-1003">Cell membrane</keyword>
<evidence type="ECO:0000256" key="2">
    <source>
        <dbReference type="ARBA" id="ARBA00022475"/>
    </source>
</evidence>
<accession>A0A1R0ZJF6</accession>
<keyword evidence="6 9" id="KW-0378">Hydrolase</keyword>
<comment type="function">
    <text evidence="9 10">This protein specifically catalyzes the removal of signal peptides from prolipoproteins.</text>
</comment>
<proteinExistence type="inferred from homology"/>
<evidence type="ECO:0000256" key="9">
    <source>
        <dbReference type="HAMAP-Rule" id="MF_00161"/>
    </source>
</evidence>
<dbReference type="HAMAP" id="MF_00161">
    <property type="entry name" value="LspA"/>
    <property type="match status" value="1"/>
</dbReference>
<evidence type="ECO:0000256" key="8">
    <source>
        <dbReference type="ARBA" id="ARBA00023136"/>
    </source>
</evidence>